<dbReference type="eggNOG" id="ENOG502QV1H">
    <property type="taxonomic scope" value="Eukaryota"/>
</dbReference>
<organism evidence="1 2">
    <name type="scientific">Chelonia mydas</name>
    <name type="common">Green sea-turtle</name>
    <name type="synonym">Chelonia agassizi</name>
    <dbReference type="NCBI Taxonomy" id="8469"/>
    <lineage>
        <taxon>Eukaryota</taxon>
        <taxon>Metazoa</taxon>
        <taxon>Chordata</taxon>
        <taxon>Craniata</taxon>
        <taxon>Vertebrata</taxon>
        <taxon>Euteleostomi</taxon>
        <taxon>Archelosauria</taxon>
        <taxon>Testudinata</taxon>
        <taxon>Testudines</taxon>
        <taxon>Cryptodira</taxon>
        <taxon>Durocryptodira</taxon>
        <taxon>Americhelydia</taxon>
        <taxon>Chelonioidea</taxon>
        <taxon>Cheloniidae</taxon>
        <taxon>Chelonia</taxon>
    </lineage>
</organism>
<name>M7AV67_CHEMY</name>
<proteinExistence type="predicted"/>
<dbReference type="EMBL" id="KB562011">
    <property type="protein sequence ID" value="EMP28629.1"/>
    <property type="molecule type" value="Genomic_DNA"/>
</dbReference>
<gene>
    <name evidence="1" type="ORF">UY3_14256</name>
</gene>
<reference evidence="2" key="1">
    <citation type="journal article" date="2013" name="Nat. Genet.">
        <title>The draft genomes of soft-shell turtle and green sea turtle yield insights into the development and evolution of the turtle-specific body plan.</title>
        <authorList>
            <person name="Wang Z."/>
            <person name="Pascual-Anaya J."/>
            <person name="Zadissa A."/>
            <person name="Li W."/>
            <person name="Niimura Y."/>
            <person name="Huang Z."/>
            <person name="Li C."/>
            <person name="White S."/>
            <person name="Xiong Z."/>
            <person name="Fang D."/>
            <person name="Wang B."/>
            <person name="Ming Y."/>
            <person name="Chen Y."/>
            <person name="Zheng Y."/>
            <person name="Kuraku S."/>
            <person name="Pignatelli M."/>
            <person name="Herrero J."/>
            <person name="Beal K."/>
            <person name="Nozawa M."/>
            <person name="Li Q."/>
            <person name="Wang J."/>
            <person name="Zhang H."/>
            <person name="Yu L."/>
            <person name="Shigenobu S."/>
            <person name="Wang J."/>
            <person name="Liu J."/>
            <person name="Flicek P."/>
            <person name="Searle S."/>
            <person name="Wang J."/>
            <person name="Kuratani S."/>
            <person name="Yin Y."/>
            <person name="Aken B."/>
            <person name="Zhang G."/>
            <person name="Irie N."/>
        </authorList>
    </citation>
    <scope>NUCLEOTIDE SEQUENCE [LARGE SCALE GENOMIC DNA]</scope>
</reference>
<dbReference type="AlphaFoldDB" id="M7AV67"/>
<evidence type="ECO:0000313" key="2">
    <source>
        <dbReference type="Proteomes" id="UP000031443"/>
    </source>
</evidence>
<accession>M7AV67</accession>
<sequence>MDFRFIADYSRNLEAFEFALCTSENAVTVGFPLWIAADALCDLSAESLKEEGLQLSLLLSSGPKMIRFNIIPVVQRKQSALKLHNRRREGSFAEGSLQKVTFQVYHIQDKEQISALSNILSKAKKVVNDQS</sequence>
<evidence type="ECO:0000313" key="1">
    <source>
        <dbReference type="EMBL" id="EMP28629.1"/>
    </source>
</evidence>
<protein>
    <submittedName>
        <fullName evidence="1">Uncharacterized protein</fullName>
    </submittedName>
</protein>
<keyword evidence="2" id="KW-1185">Reference proteome</keyword>
<dbReference type="Proteomes" id="UP000031443">
    <property type="component" value="Unassembled WGS sequence"/>
</dbReference>